<feature type="region of interest" description="Disordered" evidence="1">
    <location>
        <begin position="76"/>
        <end position="103"/>
    </location>
</feature>
<accession>N6TGW0</accession>
<name>N6TGW0_DENPD</name>
<feature type="non-terminal residue" evidence="3">
    <location>
        <position position="1"/>
    </location>
</feature>
<feature type="compositionally biased region" description="Acidic residues" evidence="1">
    <location>
        <begin position="77"/>
        <end position="87"/>
    </location>
</feature>
<proteinExistence type="predicted"/>
<feature type="transmembrane region" description="Helical" evidence="2">
    <location>
        <begin position="441"/>
        <end position="461"/>
    </location>
</feature>
<sequence>MFRRNQLFWRISKEIEPFSDIRYRFAAEADAAAARSLGRSDPDNKPSQLALTLNKLISEFSGLFKDGFMSFFKESREADDDENEENELTTAMTNGETRGKKKQQKKKLNSLLKLFAVGFVLYAKISLILKIFHAALQFKFYLLAVGGLVLQALKLWASVKKEAHPSKVIYYENAHHQHHYAPGEDDAHSLWASRAFDRPAKAKEQREINNSKKKKMKKPLKSLIRLIKVVLVALIVVLKLAVLLKVLQTAMQFKFLLISLGGFAIQAAKFWMSIRNQKEHGHDEIVYKNPYTSGTEEYSSPGGAPYGAEYNARRRRRRVANPLAYSMQAPKSTKHRGRPAHFQLEDIPPGHAYLRVSAPLGRTRNPKYLTENRICFPVNVRKCPVQEPAVSARGKKHNKYDPLADGKPKNVLFNEAITFLKIAIALAAGALAASVGGSLVGVKIIVIKCLVGIAIALFVVAKKAHQNQYQHHEYHD</sequence>
<feature type="transmembrane region" description="Helical" evidence="2">
    <location>
        <begin position="416"/>
        <end position="435"/>
    </location>
</feature>
<keyword evidence="2" id="KW-0812">Transmembrane</keyword>
<feature type="transmembrane region" description="Helical" evidence="2">
    <location>
        <begin position="138"/>
        <end position="157"/>
    </location>
</feature>
<dbReference type="OrthoDB" id="7429417at2759"/>
<dbReference type="HOGENOM" id="CLU_573987_0_0_1"/>
<feature type="transmembrane region" description="Helical" evidence="2">
    <location>
        <begin position="223"/>
        <end position="247"/>
    </location>
</feature>
<keyword evidence="2" id="KW-1133">Transmembrane helix</keyword>
<protein>
    <submittedName>
        <fullName evidence="3">Uncharacterized protein</fullName>
    </submittedName>
</protein>
<dbReference type="AlphaFoldDB" id="N6TGW0"/>
<evidence type="ECO:0000256" key="2">
    <source>
        <dbReference type="SAM" id="Phobius"/>
    </source>
</evidence>
<reference evidence="3" key="1">
    <citation type="journal article" date="2013" name="Genome Biol.">
        <title>Draft genome of the mountain pine beetle, Dendroctonus ponderosae Hopkins, a major forest pest.</title>
        <authorList>
            <person name="Keeling C.I."/>
            <person name="Yuen M.M."/>
            <person name="Liao N.Y."/>
            <person name="Docking T.R."/>
            <person name="Chan S.K."/>
            <person name="Taylor G.A."/>
            <person name="Palmquist D.L."/>
            <person name="Jackman S.D."/>
            <person name="Nguyen A."/>
            <person name="Li M."/>
            <person name="Henderson H."/>
            <person name="Janes J.K."/>
            <person name="Zhao Y."/>
            <person name="Pandoh P."/>
            <person name="Moore R."/>
            <person name="Sperling F.A."/>
            <person name="Huber D.P."/>
            <person name="Birol I."/>
            <person name="Jones S.J."/>
            <person name="Bohlmann J."/>
        </authorList>
    </citation>
    <scope>NUCLEOTIDE SEQUENCE</scope>
</reference>
<feature type="transmembrane region" description="Helical" evidence="2">
    <location>
        <begin position="111"/>
        <end position="132"/>
    </location>
</feature>
<keyword evidence="2" id="KW-0472">Membrane</keyword>
<feature type="transmembrane region" description="Helical" evidence="2">
    <location>
        <begin position="253"/>
        <end position="272"/>
    </location>
</feature>
<dbReference type="EMBL" id="KB740669">
    <property type="protein sequence ID" value="ENN79649.1"/>
    <property type="molecule type" value="Genomic_DNA"/>
</dbReference>
<organism evidence="3">
    <name type="scientific">Dendroctonus ponderosae</name>
    <name type="common">Mountain pine beetle</name>
    <dbReference type="NCBI Taxonomy" id="77166"/>
    <lineage>
        <taxon>Eukaryota</taxon>
        <taxon>Metazoa</taxon>
        <taxon>Ecdysozoa</taxon>
        <taxon>Arthropoda</taxon>
        <taxon>Hexapoda</taxon>
        <taxon>Insecta</taxon>
        <taxon>Pterygota</taxon>
        <taxon>Neoptera</taxon>
        <taxon>Endopterygota</taxon>
        <taxon>Coleoptera</taxon>
        <taxon>Polyphaga</taxon>
        <taxon>Cucujiformia</taxon>
        <taxon>Curculionidae</taxon>
        <taxon>Scolytinae</taxon>
        <taxon>Dendroctonus</taxon>
    </lineage>
</organism>
<evidence type="ECO:0000313" key="3">
    <source>
        <dbReference type="EMBL" id="ENN79649.1"/>
    </source>
</evidence>
<gene>
    <name evidence="3" type="ORF">YQE_03908</name>
</gene>
<evidence type="ECO:0000256" key="1">
    <source>
        <dbReference type="SAM" id="MobiDB-lite"/>
    </source>
</evidence>